<keyword evidence="15" id="KW-1185">Reference proteome</keyword>
<evidence type="ECO:0000256" key="11">
    <source>
        <dbReference type="ARBA" id="ARBA00023303"/>
    </source>
</evidence>
<evidence type="ECO:0000256" key="7">
    <source>
        <dbReference type="ARBA" id="ARBA00023053"/>
    </source>
</evidence>
<feature type="transmembrane region" description="Helical" evidence="13">
    <location>
        <begin position="288"/>
        <end position="308"/>
    </location>
</feature>
<accession>A0A7M7KR52</accession>
<keyword evidence="4 12" id="KW-0894">Sodium channel</keyword>
<name>A0A7M7KR52_VARDE</name>
<dbReference type="Proteomes" id="UP000594260">
    <property type="component" value="Unplaced"/>
</dbReference>
<dbReference type="EnsemblMetazoa" id="XM_022814999">
    <property type="protein sequence ID" value="XP_022670734"/>
    <property type="gene ID" value="LOC111254302"/>
</dbReference>
<keyword evidence="6 13" id="KW-1133">Transmembrane helix</keyword>
<evidence type="ECO:0000256" key="3">
    <source>
        <dbReference type="ARBA" id="ARBA00022448"/>
    </source>
</evidence>
<dbReference type="AlphaFoldDB" id="A0A7M7KR52"/>
<keyword evidence="10 12" id="KW-0739">Sodium transport</keyword>
<dbReference type="GO" id="GO:0015280">
    <property type="term" value="F:ligand-gated sodium channel activity"/>
    <property type="evidence" value="ECO:0007669"/>
    <property type="project" value="TreeGrafter"/>
</dbReference>
<dbReference type="PRINTS" id="PR01078">
    <property type="entry name" value="AMINACHANNEL"/>
</dbReference>
<evidence type="ECO:0000256" key="13">
    <source>
        <dbReference type="SAM" id="Phobius"/>
    </source>
</evidence>
<keyword evidence="11 12" id="KW-0407">Ion channel</keyword>
<dbReference type="RefSeq" id="XP_022670734.1">
    <property type="nucleotide sequence ID" value="XM_022814999.1"/>
</dbReference>
<evidence type="ECO:0000256" key="9">
    <source>
        <dbReference type="ARBA" id="ARBA00023136"/>
    </source>
</evidence>
<dbReference type="Gene3D" id="2.60.470.10">
    <property type="entry name" value="Acid-sensing ion channels like domains"/>
    <property type="match status" value="1"/>
</dbReference>
<dbReference type="PANTHER" id="PTHR11690">
    <property type="entry name" value="AMILORIDE-SENSITIVE SODIUM CHANNEL-RELATED"/>
    <property type="match status" value="1"/>
</dbReference>
<reference evidence="14" key="1">
    <citation type="submission" date="2021-01" db="UniProtKB">
        <authorList>
            <consortium name="EnsemblMetazoa"/>
        </authorList>
    </citation>
    <scope>IDENTIFICATION</scope>
</reference>
<dbReference type="InterPro" id="IPR001873">
    <property type="entry name" value="ENaC"/>
</dbReference>
<comment type="similarity">
    <text evidence="2 12">Belongs to the amiloride-sensitive sodium channel (TC 1.A.6) family.</text>
</comment>
<keyword evidence="5 12" id="KW-0812">Transmembrane</keyword>
<dbReference type="OMA" id="NCITANK"/>
<keyword evidence="7" id="KW-0915">Sodium</keyword>
<evidence type="ECO:0000256" key="8">
    <source>
        <dbReference type="ARBA" id="ARBA00023065"/>
    </source>
</evidence>
<keyword evidence="9 13" id="KW-0472">Membrane</keyword>
<dbReference type="OrthoDB" id="10051479at2759"/>
<evidence type="ECO:0000313" key="15">
    <source>
        <dbReference type="Proteomes" id="UP000594260"/>
    </source>
</evidence>
<organism evidence="14 15">
    <name type="scientific">Varroa destructor</name>
    <name type="common">Honeybee mite</name>
    <dbReference type="NCBI Taxonomy" id="109461"/>
    <lineage>
        <taxon>Eukaryota</taxon>
        <taxon>Metazoa</taxon>
        <taxon>Ecdysozoa</taxon>
        <taxon>Arthropoda</taxon>
        <taxon>Chelicerata</taxon>
        <taxon>Arachnida</taxon>
        <taxon>Acari</taxon>
        <taxon>Parasitiformes</taxon>
        <taxon>Mesostigmata</taxon>
        <taxon>Gamasina</taxon>
        <taxon>Dermanyssoidea</taxon>
        <taxon>Varroidae</taxon>
        <taxon>Varroa</taxon>
    </lineage>
</organism>
<dbReference type="GO" id="GO:0005886">
    <property type="term" value="C:plasma membrane"/>
    <property type="evidence" value="ECO:0007669"/>
    <property type="project" value="TreeGrafter"/>
</dbReference>
<evidence type="ECO:0000256" key="2">
    <source>
        <dbReference type="ARBA" id="ARBA00007193"/>
    </source>
</evidence>
<dbReference type="KEGG" id="vde:111254302"/>
<keyword evidence="3 12" id="KW-0813">Transport</keyword>
<dbReference type="GeneID" id="111254302"/>
<evidence type="ECO:0000256" key="12">
    <source>
        <dbReference type="RuleBase" id="RU000679"/>
    </source>
</evidence>
<dbReference type="Pfam" id="PF00858">
    <property type="entry name" value="ASC"/>
    <property type="match status" value="1"/>
</dbReference>
<proteinExistence type="inferred from homology"/>
<evidence type="ECO:0000256" key="5">
    <source>
        <dbReference type="ARBA" id="ARBA00022692"/>
    </source>
</evidence>
<sequence length="438" mass="50185">MAESQVPGLSSMLRGRSKCRVGTWALTYIAMTAVALHFLRLLFSDYFSYPVSVSIRLEDTSGLLFPAVTICNLNPIRRHLICENADSVLSIPEEVKDYICNETYRESIQDENLDVIEQFSFWLAHSQRLNKEAVKALGHPMKKNVRACTLQGNKCTNIKHFWSDTFSQSYGNCITANKQAQRTGDFLYYRLGGPEQGLELILNVEINEYLPITSEAGYLVMIHSHNLEPDDATDGVFVSPDGTTYIGVTVRKINRLATPYPAHCISKWSKDAIKPDDDNSYNRGPAGLISNMGGIVGVYLSFGFLVIYEIVEIFFRAMYVAVDFKVLGKRFHQKAKHVQSSALTRAIEAKRRLKFKARNRTIDAQPKYFNVERRESHPPYRLTVWDYPNRRQRPRDKNEVAAIHQAPQLHVDLQNYIRMSDAFGRYHRRDKPKEVIHQ</sequence>
<evidence type="ECO:0000256" key="4">
    <source>
        <dbReference type="ARBA" id="ARBA00022461"/>
    </source>
</evidence>
<feature type="transmembrane region" description="Helical" evidence="13">
    <location>
        <begin position="21"/>
        <end position="43"/>
    </location>
</feature>
<evidence type="ECO:0000256" key="10">
    <source>
        <dbReference type="ARBA" id="ARBA00023201"/>
    </source>
</evidence>
<comment type="subcellular location">
    <subcellularLocation>
        <location evidence="1">Membrane</location>
        <topology evidence="1">Multi-pass membrane protein</topology>
    </subcellularLocation>
</comment>
<dbReference type="PANTHER" id="PTHR11690:SF248">
    <property type="entry name" value="PICKPOCKET 17, ISOFORM A"/>
    <property type="match status" value="1"/>
</dbReference>
<evidence type="ECO:0000256" key="6">
    <source>
        <dbReference type="ARBA" id="ARBA00022989"/>
    </source>
</evidence>
<protein>
    <submittedName>
        <fullName evidence="14">Uncharacterized protein</fullName>
    </submittedName>
</protein>
<keyword evidence="8 12" id="KW-0406">Ion transport</keyword>
<evidence type="ECO:0000256" key="1">
    <source>
        <dbReference type="ARBA" id="ARBA00004141"/>
    </source>
</evidence>
<dbReference type="InParanoid" id="A0A7M7KR52"/>
<evidence type="ECO:0000313" key="14">
    <source>
        <dbReference type="EnsemblMetazoa" id="XP_022670734"/>
    </source>
</evidence>